<feature type="compositionally biased region" description="Low complexity" evidence="8">
    <location>
        <begin position="744"/>
        <end position="753"/>
    </location>
</feature>
<dbReference type="Pfam" id="PF01131">
    <property type="entry name" value="Topoisom_bac"/>
    <property type="match status" value="2"/>
</dbReference>
<feature type="region of interest" description="Disordered" evidence="8">
    <location>
        <begin position="698"/>
        <end position="762"/>
    </location>
</feature>
<feature type="domain" description="Topo IA-type catalytic" evidence="11">
    <location>
        <begin position="244"/>
        <end position="366"/>
    </location>
</feature>
<feature type="compositionally biased region" description="Low complexity" evidence="8">
    <location>
        <begin position="430"/>
        <end position="448"/>
    </location>
</feature>
<dbReference type="GO" id="GO:0005634">
    <property type="term" value="C:nucleus"/>
    <property type="evidence" value="ECO:0007669"/>
    <property type="project" value="UniProtKB-UniRule"/>
</dbReference>
<protein>
    <recommendedName>
        <fullName evidence="3">DNA topoisomerase</fullName>
        <ecNumber evidence="3">5.6.2.1</ecNumber>
    </recommendedName>
</protein>
<dbReference type="InterPro" id="IPR025589">
    <property type="entry name" value="Toprim_C_rpt"/>
</dbReference>
<feature type="region of interest" description="Disordered" evidence="8">
    <location>
        <begin position="885"/>
        <end position="908"/>
    </location>
</feature>
<sequence length="954" mass="98586">MRPPVEAPAGGRGALRCRPVLASYGHVRDLPPRDGSVQPDAGFSMSWELSAGAGPRLAEIEAAAAGSPLLLLATDPDREGEAISWHIEEELRRRGVLRKVGAVQRITFTEITKSAITAALAKGRQVSQPLVDAYLARRALDYLVGFHLSPVLWRKLPGARSAGRVQSVALRLVCEREAAIERFSPTPYWSLAAALEPPAPAGRGQGQPGAGAAFTAKLTHVDGRRLGQLAIGSEEQAAELAQRLREGAVLRSRSVVATPHATRPPPRFTEASLVRALEERGIGRPSTYAPIMSLLQDRGYVCREGRSLLPTSLGRVLTAFLERYFGGVVDYTFTSDLEAQLDDVAGGKAAWRLVLSSFWSPFQTAVAAMAAIRTTQVFDALDADLEYFLFPRRPDQSASPAAALPPAAADGAAIDVVATEVPRPTPSAPPVADADAGAGPASSSSLSALHDPRVCPKCGRGRLVLKPSRFGGFIGCSLYADEQVRCDYGRPLLPVMQDGSDAAEGGAASPVSAAATERLLGQHPETGEPVYVKLGPYGLYVQQGEAAKEPAAPAKKKKAAAKKATKKTRAGKGKKAAGEEGASEEEERAGGAEAGEAEAEAPAEAGVAPGKPKRASIPKAKGLTLSSVSLEAALALLALPRTLGAHPGDGQPVVASTGPFGPYVAHGGVSASLGRRATPQEVDLALALELLDAKRRRQAEREAKGLPPRGGRRTPAAKGKAAKPTKPAKPAKAEGKKVAKAEAAEGPGPAAAGSKQPPPAPSAYTLFMRRRWQAAKEADPGASYREEVSRIAAEWRGLGAEGQRRFGEEAAAAAAEAEEADVGAEASDKERQEAVPAPKRRAASAASGATASSGGGGGGGARKKAAAVTVSASRSRKAAAASAAAGSAAGGAATATAAAAAAGTKPRSNPFMAFCAERRPALKATHPGAGMAEMGRLLGAAWKELSDQEKAAYR</sequence>
<dbReference type="InterPro" id="IPR013824">
    <property type="entry name" value="Topo_IA_cen_sub1"/>
</dbReference>
<dbReference type="InterPro" id="IPR013825">
    <property type="entry name" value="Topo_IA_cen_sub2"/>
</dbReference>
<feature type="region of interest" description="Disordered" evidence="8">
    <location>
        <begin position="421"/>
        <end position="448"/>
    </location>
</feature>
<keyword evidence="6" id="KW-0413">Isomerase</keyword>
<dbReference type="SMART" id="SM00436">
    <property type="entry name" value="TOP1Bc"/>
    <property type="match status" value="1"/>
</dbReference>
<keyword evidence="5 7" id="KW-0238">DNA-binding</keyword>
<dbReference type="Proteomes" id="UP000075714">
    <property type="component" value="Unassembled WGS sequence"/>
</dbReference>
<dbReference type="Gene3D" id="1.10.460.10">
    <property type="entry name" value="Topoisomerase I, domain 2"/>
    <property type="match status" value="2"/>
</dbReference>
<dbReference type="InterPro" id="IPR023405">
    <property type="entry name" value="Topo_IA_core_domain"/>
</dbReference>
<evidence type="ECO:0000313" key="13">
    <source>
        <dbReference type="Proteomes" id="UP000075714"/>
    </source>
</evidence>
<evidence type="ECO:0000256" key="2">
    <source>
        <dbReference type="ARBA" id="ARBA00009446"/>
    </source>
</evidence>
<feature type="DNA-binding region" description="HMG box" evidence="7">
    <location>
        <begin position="904"/>
        <end position="954"/>
    </location>
</feature>
<dbReference type="GO" id="GO:0003677">
    <property type="term" value="F:DNA binding"/>
    <property type="evidence" value="ECO:0007669"/>
    <property type="project" value="UniProtKB-UniRule"/>
</dbReference>
<evidence type="ECO:0000313" key="12">
    <source>
        <dbReference type="EMBL" id="KXZ43247.1"/>
    </source>
</evidence>
<evidence type="ECO:0000259" key="10">
    <source>
        <dbReference type="PROSITE" id="PS50880"/>
    </source>
</evidence>
<dbReference type="GO" id="GO:0006265">
    <property type="term" value="P:DNA topological change"/>
    <property type="evidence" value="ECO:0007669"/>
    <property type="project" value="InterPro"/>
</dbReference>
<dbReference type="InterPro" id="IPR013497">
    <property type="entry name" value="Topo_IA_cen"/>
</dbReference>
<comment type="caution">
    <text evidence="12">The sequence shown here is derived from an EMBL/GenBank/DDBJ whole genome shotgun (WGS) entry which is preliminary data.</text>
</comment>
<feature type="compositionally biased region" description="Low complexity" evidence="8">
    <location>
        <begin position="885"/>
        <end position="905"/>
    </location>
</feature>
<dbReference type="PRINTS" id="PR00417">
    <property type="entry name" value="PRTPISMRASEI"/>
</dbReference>
<dbReference type="Gene3D" id="1.10.30.10">
    <property type="entry name" value="High mobility group box domain"/>
    <property type="match status" value="2"/>
</dbReference>
<reference evidence="13" key="1">
    <citation type="journal article" date="2016" name="Nat. Commun.">
        <title>The Gonium pectorale genome demonstrates co-option of cell cycle regulation during the evolution of multicellularity.</title>
        <authorList>
            <person name="Hanschen E.R."/>
            <person name="Marriage T.N."/>
            <person name="Ferris P.J."/>
            <person name="Hamaji T."/>
            <person name="Toyoda A."/>
            <person name="Fujiyama A."/>
            <person name="Neme R."/>
            <person name="Noguchi H."/>
            <person name="Minakuchi Y."/>
            <person name="Suzuki M."/>
            <person name="Kawai-Toyooka H."/>
            <person name="Smith D.R."/>
            <person name="Sparks H."/>
            <person name="Anderson J."/>
            <person name="Bakaric R."/>
            <person name="Luria V."/>
            <person name="Karger A."/>
            <person name="Kirschner M.W."/>
            <person name="Durand P.M."/>
            <person name="Michod R.E."/>
            <person name="Nozaki H."/>
            <person name="Olson B.J."/>
        </authorList>
    </citation>
    <scope>NUCLEOTIDE SEQUENCE [LARGE SCALE GENOMIC DNA]</scope>
    <source>
        <strain evidence="13">NIES-2863</strain>
    </source>
</reference>
<feature type="compositionally biased region" description="Basic residues" evidence="8">
    <location>
        <begin position="554"/>
        <end position="575"/>
    </location>
</feature>
<dbReference type="Gene3D" id="3.40.50.140">
    <property type="match status" value="1"/>
</dbReference>
<dbReference type="SUPFAM" id="SSF56712">
    <property type="entry name" value="Prokaryotic type I DNA topoisomerase"/>
    <property type="match status" value="2"/>
</dbReference>
<evidence type="ECO:0000259" key="9">
    <source>
        <dbReference type="PROSITE" id="PS50118"/>
    </source>
</evidence>
<feature type="compositionally biased region" description="Basic and acidic residues" evidence="8">
    <location>
        <begin position="731"/>
        <end position="743"/>
    </location>
</feature>
<feature type="domain" description="HMG box" evidence="9">
    <location>
        <begin position="904"/>
        <end position="954"/>
    </location>
</feature>
<evidence type="ECO:0000256" key="3">
    <source>
        <dbReference type="ARBA" id="ARBA00012891"/>
    </source>
</evidence>
<evidence type="ECO:0000256" key="6">
    <source>
        <dbReference type="ARBA" id="ARBA00023235"/>
    </source>
</evidence>
<comment type="catalytic activity">
    <reaction evidence="1">
        <text>ATP-independent breakage of single-stranded DNA, followed by passage and rejoining.</text>
        <dbReference type="EC" id="5.6.2.1"/>
    </reaction>
</comment>
<evidence type="ECO:0000259" key="11">
    <source>
        <dbReference type="PROSITE" id="PS52039"/>
    </source>
</evidence>
<dbReference type="GO" id="GO:0003917">
    <property type="term" value="F:DNA topoisomerase type I (single strand cut, ATP-independent) activity"/>
    <property type="evidence" value="ECO:0007669"/>
    <property type="project" value="UniProtKB-EC"/>
</dbReference>
<name>A0A150G082_GONPE</name>
<dbReference type="CDD" id="cd00084">
    <property type="entry name" value="HMG-box_SF"/>
    <property type="match status" value="2"/>
</dbReference>
<dbReference type="EC" id="5.6.2.1" evidence="3"/>
<dbReference type="PROSITE" id="PS52039">
    <property type="entry name" value="TOPO_IA_2"/>
    <property type="match status" value="2"/>
</dbReference>
<dbReference type="Pfam" id="PF00505">
    <property type="entry name" value="HMG_box"/>
    <property type="match status" value="1"/>
</dbReference>
<comment type="similarity">
    <text evidence="2">Belongs to the type IA topoisomerase family.</text>
</comment>
<dbReference type="PROSITE" id="PS50118">
    <property type="entry name" value="HMG_BOX_2"/>
    <property type="match status" value="1"/>
</dbReference>
<dbReference type="PROSITE" id="PS50880">
    <property type="entry name" value="TOPRIM"/>
    <property type="match status" value="1"/>
</dbReference>
<evidence type="ECO:0000256" key="8">
    <source>
        <dbReference type="SAM" id="MobiDB-lite"/>
    </source>
</evidence>
<keyword evidence="4" id="KW-0799">Topoisomerase</keyword>
<organism evidence="12 13">
    <name type="scientific">Gonium pectorale</name>
    <name type="common">Green alga</name>
    <dbReference type="NCBI Taxonomy" id="33097"/>
    <lineage>
        <taxon>Eukaryota</taxon>
        <taxon>Viridiplantae</taxon>
        <taxon>Chlorophyta</taxon>
        <taxon>core chlorophytes</taxon>
        <taxon>Chlorophyceae</taxon>
        <taxon>CS clade</taxon>
        <taxon>Chlamydomonadales</taxon>
        <taxon>Volvocaceae</taxon>
        <taxon>Gonium</taxon>
    </lineage>
</organism>
<dbReference type="SMART" id="SM00493">
    <property type="entry name" value="TOPRIM"/>
    <property type="match status" value="1"/>
</dbReference>
<dbReference type="InterPro" id="IPR006171">
    <property type="entry name" value="TOPRIM_dom"/>
</dbReference>
<proteinExistence type="inferred from homology"/>
<dbReference type="InterPro" id="IPR003601">
    <property type="entry name" value="Topo_IA_2"/>
</dbReference>
<dbReference type="Pfam" id="PF01751">
    <property type="entry name" value="Toprim"/>
    <property type="match status" value="1"/>
</dbReference>
<dbReference type="Gene3D" id="2.70.20.10">
    <property type="entry name" value="Topoisomerase I, domain 3"/>
    <property type="match status" value="1"/>
</dbReference>
<dbReference type="SUPFAM" id="SSF47095">
    <property type="entry name" value="HMG-box"/>
    <property type="match status" value="2"/>
</dbReference>
<evidence type="ECO:0000256" key="4">
    <source>
        <dbReference type="ARBA" id="ARBA00023029"/>
    </source>
</evidence>
<dbReference type="InterPro" id="IPR000380">
    <property type="entry name" value="Topo_IA"/>
</dbReference>
<keyword evidence="13" id="KW-1185">Reference proteome</keyword>
<dbReference type="STRING" id="33097.A0A150G082"/>
<feature type="region of interest" description="Disordered" evidence="8">
    <location>
        <begin position="547"/>
        <end position="617"/>
    </location>
</feature>
<dbReference type="PANTHER" id="PTHR42785">
    <property type="entry name" value="DNA TOPOISOMERASE, TYPE IA, CORE"/>
    <property type="match status" value="1"/>
</dbReference>
<evidence type="ECO:0000256" key="1">
    <source>
        <dbReference type="ARBA" id="ARBA00000213"/>
    </source>
</evidence>
<dbReference type="AlphaFoldDB" id="A0A150G082"/>
<keyword evidence="7" id="KW-0539">Nucleus</keyword>
<accession>A0A150G082</accession>
<feature type="compositionally biased region" description="Low complexity" evidence="8">
    <location>
        <begin position="705"/>
        <end position="730"/>
    </location>
</feature>
<dbReference type="EMBL" id="LSYV01000097">
    <property type="protein sequence ID" value="KXZ43247.1"/>
    <property type="molecule type" value="Genomic_DNA"/>
</dbReference>
<gene>
    <name evidence="12" type="ORF">GPECTOR_96g713</name>
</gene>
<dbReference type="OrthoDB" id="430051at2759"/>
<evidence type="ECO:0000256" key="7">
    <source>
        <dbReference type="PROSITE-ProRule" id="PRU00267"/>
    </source>
</evidence>
<feature type="domain" description="Topo IA-type catalytic" evidence="11">
    <location>
        <begin position="127"/>
        <end position="218"/>
    </location>
</feature>
<dbReference type="Gene3D" id="3.30.65.10">
    <property type="entry name" value="Bacterial Topoisomerase I, domain 1"/>
    <property type="match status" value="1"/>
</dbReference>
<dbReference type="SMART" id="SM00398">
    <property type="entry name" value="HMG"/>
    <property type="match status" value="2"/>
</dbReference>
<feature type="region of interest" description="Disordered" evidence="8">
    <location>
        <begin position="807"/>
        <end position="862"/>
    </location>
</feature>
<feature type="compositionally biased region" description="Low complexity" evidence="8">
    <location>
        <begin position="843"/>
        <end position="852"/>
    </location>
</feature>
<dbReference type="SMART" id="SM00437">
    <property type="entry name" value="TOP1Ac"/>
    <property type="match status" value="1"/>
</dbReference>
<dbReference type="Pfam" id="PF09011">
    <property type="entry name" value="HMG_box_2"/>
    <property type="match status" value="1"/>
</dbReference>
<dbReference type="InterPro" id="IPR009071">
    <property type="entry name" value="HMG_box_dom"/>
</dbReference>
<dbReference type="InterPro" id="IPR003602">
    <property type="entry name" value="Topo_IA_DNA-bd_dom"/>
</dbReference>
<dbReference type="Pfam" id="PF13368">
    <property type="entry name" value="Toprim_C_rpt"/>
    <property type="match status" value="1"/>
</dbReference>
<feature type="domain" description="Toprim" evidence="10">
    <location>
        <begin position="1"/>
        <end position="111"/>
    </location>
</feature>
<evidence type="ECO:0000256" key="5">
    <source>
        <dbReference type="ARBA" id="ARBA00023125"/>
    </source>
</evidence>
<dbReference type="InterPro" id="IPR036910">
    <property type="entry name" value="HMG_box_dom_sf"/>
</dbReference>
<dbReference type="PANTHER" id="PTHR42785:SF1">
    <property type="entry name" value="DNA TOPOISOMERASE"/>
    <property type="match status" value="1"/>
</dbReference>